<organism evidence="1 2">
    <name type="scientific">Enterococcus faecium</name>
    <name type="common">Streptococcus faecium</name>
    <dbReference type="NCBI Taxonomy" id="1352"/>
    <lineage>
        <taxon>Bacteria</taxon>
        <taxon>Bacillati</taxon>
        <taxon>Bacillota</taxon>
        <taxon>Bacilli</taxon>
        <taxon>Lactobacillales</taxon>
        <taxon>Enterococcaceae</taxon>
        <taxon>Enterococcus</taxon>
    </lineage>
</organism>
<accession>A0A2S7M912</accession>
<evidence type="ECO:0000313" key="2">
    <source>
        <dbReference type="Proteomes" id="UP000289562"/>
    </source>
</evidence>
<evidence type="ECO:0000313" key="1">
    <source>
        <dbReference type="EMBL" id="RXU82490.1"/>
    </source>
</evidence>
<dbReference type="AlphaFoldDB" id="A0A2S7M912"/>
<sequence>MATNYAKKINFDVDKLYKSLIVVPKNKSEDGNYELEVLQFKIEQKSSERFMSNQLVKIKKWLPMIDQLVSNNKEAKNLCIFVLLLHGRVINLVNRKSTTKFANSFWFLENINETVEKNGVYKGDFHFQNAETIEREHHYFDLLVNTVVELAKWAKSNETYSQVLKRIMSQETSFIYELSKSNLKYTYNEDELEILDNPENSQWIKELKREDFIETLRILKSLFDLKLAKATIMGIERDSYYWEEIGLYAPQIEGEDKEKRIDNIINYINSLSEPLKCRGLDFIGTLGWTETYYEKIYKEIIEQYFPK</sequence>
<dbReference type="Proteomes" id="UP000289562">
    <property type="component" value="Unassembled WGS sequence"/>
</dbReference>
<proteinExistence type="predicted"/>
<name>A0A2S7M912_ENTFC</name>
<reference evidence="1 2" key="1">
    <citation type="submission" date="2017-12" db="EMBL/GenBank/DDBJ databases">
        <title>A pool of 800 enterococci isolated from chicken carcass rinse samples from New Zealand.</title>
        <authorList>
            <person name="Zhang J."/>
            <person name="Rogers L."/>
            <person name="Midwinter A."/>
            <person name="French N."/>
        </authorList>
    </citation>
    <scope>NUCLEOTIDE SEQUENCE [LARGE SCALE GENOMIC DNA]</scope>
    <source>
        <strain evidence="1 2">EN697</strain>
    </source>
</reference>
<protein>
    <submittedName>
        <fullName evidence="1">Uncharacterized protein</fullName>
    </submittedName>
</protein>
<dbReference type="EMBL" id="PJVH01000100">
    <property type="protein sequence ID" value="RXU82490.1"/>
    <property type="molecule type" value="Genomic_DNA"/>
</dbReference>
<comment type="caution">
    <text evidence="1">The sequence shown here is derived from an EMBL/GenBank/DDBJ whole genome shotgun (WGS) entry which is preliminary data.</text>
</comment>
<dbReference type="RefSeq" id="WP_010721770.1">
    <property type="nucleotide sequence ID" value="NZ_CAMRQH010000001.1"/>
</dbReference>
<gene>
    <name evidence="1" type="ORF">CYQ77_13870</name>
</gene>